<accession>A0ABQ6M3L1</accession>
<gene>
    <name evidence="1" type="ORF">TeGR_g2181</name>
</gene>
<protein>
    <submittedName>
        <fullName evidence="1">Uncharacterized protein</fullName>
    </submittedName>
</protein>
<keyword evidence="2" id="KW-1185">Reference proteome</keyword>
<evidence type="ECO:0000313" key="2">
    <source>
        <dbReference type="Proteomes" id="UP001165060"/>
    </source>
</evidence>
<dbReference type="Proteomes" id="UP001165060">
    <property type="component" value="Unassembled WGS sequence"/>
</dbReference>
<feature type="non-terminal residue" evidence="1">
    <location>
        <position position="276"/>
    </location>
</feature>
<comment type="caution">
    <text evidence="1">The sequence shown here is derived from an EMBL/GenBank/DDBJ whole genome shotgun (WGS) entry which is preliminary data.</text>
</comment>
<evidence type="ECO:0000313" key="1">
    <source>
        <dbReference type="EMBL" id="GMI18956.1"/>
    </source>
</evidence>
<organism evidence="1 2">
    <name type="scientific">Tetraparma gracilis</name>
    <dbReference type="NCBI Taxonomy" id="2962635"/>
    <lineage>
        <taxon>Eukaryota</taxon>
        <taxon>Sar</taxon>
        <taxon>Stramenopiles</taxon>
        <taxon>Ochrophyta</taxon>
        <taxon>Bolidophyceae</taxon>
        <taxon>Parmales</taxon>
        <taxon>Triparmaceae</taxon>
        <taxon>Tetraparma</taxon>
    </lineage>
</organism>
<reference evidence="1 2" key="1">
    <citation type="journal article" date="2023" name="Commun. Biol.">
        <title>Genome analysis of Parmales, the sister group of diatoms, reveals the evolutionary specialization of diatoms from phago-mixotrophs to photoautotrophs.</title>
        <authorList>
            <person name="Ban H."/>
            <person name="Sato S."/>
            <person name="Yoshikawa S."/>
            <person name="Yamada K."/>
            <person name="Nakamura Y."/>
            <person name="Ichinomiya M."/>
            <person name="Sato N."/>
            <person name="Blanc-Mathieu R."/>
            <person name="Endo H."/>
            <person name="Kuwata A."/>
            <person name="Ogata H."/>
        </authorList>
    </citation>
    <scope>NUCLEOTIDE SEQUENCE [LARGE SCALE GENOMIC DNA]</scope>
</reference>
<proteinExistence type="predicted"/>
<sequence length="276" mass="30286">MNSPSPSPKNSSMAAAVNAMAWDRAVQNALLQAETRKYTSNISSQSSLSPSSQLLLENSRAFVASREQTAHRKKRQQAAATSAARIAEITAAVSSISTSEDWNVESQQVRSKVFRAKQEKLGRIGDKQGCHRYEKEPLQTVALQEGIWPSSDLVITDNLPVEIIPVLPVSGATMKYMMCVQNADAASPSPYSNAVSCLFLHMKEHAINPKSWSLDVPGLGHEVLKQISGLEEGKVPTHEDLVAVADYLQLKLQIWDSRMSLRAGHDFAAYPFRTPL</sequence>
<name>A0ABQ6M3L1_9STRA</name>
<dbReference type="EMBL" id="BRYB01002388">
    <property type="protein sequence ID" value="GMI18956.1"/>
    <property type="molecule type" value="Genomic_DNA"/>
</dbReference>